<dbReference type="AlphaFoldDB" id="A0A0S7EY68"/>
<organism evidence="2">
    <name type="scientific">Poeciliopsis prolifica</name>
    <name type="common">blackstripe livebearer</name>
    <dbReference type="NCBI Taxonomy" id="188132"/>
    <lineage>
        <taxon>Eukaryota</taxon>
        <taxon>Metazoa</taxon>
        <taxon>Chordata</taxon>
        <taxon>Craniata</taxon>
        <taxon>Vertebrata</taxon>
        <taxon>Euteleostomi</taxon>
        <taxon>Actinopterygii</taxon>
        <taxon>Neopterygii</taxon>
        <taxon>Teleostei</taxon>
        <taxon>Neoteleostei</taxon>
        <taxon>Acanthomorphata</taxon>
        <taxon>Ovalentaria</taxon>
        <taxon>Atherinomorphae</taxon>
        <taxon>Cyprinodontiformes</taxon>
        <taxon>Poeciliidae</taxon>
        <taxon>Poeciliinae</taxon>
        <taxon>Poeciliopsis</taxon>
    </lineage>
</organism>
<feature type="non-terminal residue" evidence="2">
    <location>
        <position position="1"/>
    </location>
</feature>
<reference evidence="2" key="1">
    <citation type="submission" date="2014-12" db="EMBL/GenBank/DDBJ databases">
        <title>Parallel Evolution in Life History Adaptation Evident in the Tissue-Specific Poeciliopsis prolifica transcriptome.</title>
        <authorList>
            <person name="Jue N.K."/>
            <person name="Foley R.J."/>
            <person name="Obergfell C."/>
            <person name="Reznick D.N."/>
            <person name="O'Neill R.J."/>
            <person name="O'Neill M.J."/>
        </authorList>
    </citation>
    <scope>NUCLEOTIDE SEQUENCE</scope>
</reference>
<feature type="compositionally biased region" description="Basic and acidic residues" evidence="1">
    <location>
        <begin position="94"/>
        <end position="104"/>
    </location>
</feature>
<sequence>EGGEGESEQKLNALSQTERGERVSHTLSPVARSTCPEDYLDFIKKRAEPQLFQRIKTRRIFIPEEEEEEGGDDPNYETELCRIGFNSTCGTERTASERTFDPLRHAQLTA</sequence>
<name>A0A0S7EY68_9TELE</name>
<evidence type="ECO:0000313" key="2">
    <source>
        <dbReference type="EMBL" id="JAO07251.1"/>
    </source>
</evidence>
<accession>A0A0S7EY68</accession>
<feature type="region of interest" description="Disordered" evidence="1">
    <location>
        <begin position="91"/>
        <end position="110"/>
    </location>
</feature>
<protein>
    <submittedName>
        <fullName evidence="2">PPUP7265</fullName>
    </submittedName>
</protein>
<dbReference type="EMBL" id="GBYX01474411">
    <property type="protein sequence ID" value="JAO07251.1"/>
    <property type="molecule type" value="Transcribed_RNA"/>
</dbReference>
<evidence type="ECO:0000256" key="1">
    <source>
        <dbReference type="SAM" id="MobiDB-lite"/>
    </source>
</evidence>
<proteinExistence type="predicted"/>
<feature type="region of interest" description="Disordered" evidence="1">
    <location>
        <begin position="1"/>
        <end position="27"/>
    </location>
</feature>
<gene>
    <name evidence="2" type="primary">PPUP7265</name>
</gene>